<organism evidence="1 2">
    <name type="scientific">Violaceomyces palustris</name>
    <dbReference type="NCBI Taxonomy" id="1673888"/>
    <lineage>
        <taxon>Eukaryota</taxon>
        <taxon>Fungi</taxon>
        <taxon>Dikarya</taxon>
        <taxon>Basidiomycota</taxon>
        <taxon>Ustilaginomycotina</taxon>
        <taxon>Ustilaginomycetes</taxon>
        <taxon>Violaceomycetales</taxon>
        <taxon>Violaceomycetaceae</taxon>
        <taxon>Violaceomyces</taxon>
    </lineage>
</organism>
<sequence length="712" mass="78185">MAIPTSSSSSSYSHHQGGRSGSKHNVEIPFQGTIRPRRVDLPSFDRSHSIEGSVFAYLGIPFAQPPVGKNRWKVPQGPLPSWPEGEIRQSKWQNDPWQNFNQLTGIMAERKHHKANLDRSEDCLYLNVWVPERSEEEQDYEFPVMVWVYGGAFSVGSPALPNHDGSRLAHETRAIVVSIAYRVNSFGFLGSKALASQSLGDNPIVRTSLDVDVSSTLNFGLWDIVAGLQWVKDTISAFGGDEDNITAFGESAGSVALHMLLLSPVVPSGLFHRAILQSGTGLSTLPRTLASAQATFDVLAKELVSPGITDPQAQVDELRKIPPEQIAKTLSAFVGSRPRSEYFLGSARRSQRPARRGSVPPQDLVLEAVDQWGPIWDGVSLPQTHLDEVLNVGLPSPENLLNGQDGIMLGFTVDEGSMFNVMVCTPETLSAHIDTLAPEVGSDIKKAYNIDSIIQSRDKAAAFAACSTYTGDAQFHAPIIHLMELLAKGDSEEVYGYVFSHRPSEQLVENISSAPEVVMGMGSLHTIDIPFVFGYDGNEKHNLCSAEDYGSDLDEPFQAIPSPSVIKDKGFTAKERKLSWEMMKSWGAFARGKQPWRPLCDGIDRLQHEGNGIVQGAGRMIVRAFGDIPQLGCNSDVAKDAILDDADDKVDIPIEDVRLEELLIWQERPGGPESSSLEERVRFWTGEGARRTMLMTYGDEEITWSDELGRSS</sequence>
<evidence type="ECO:0000313" key="2">
    <source>
        <dbReference type="Proteomes" id="UP000245626"/>
    </source>
</evidence>
<reference evidence="1 2" key="1">
    <citation type="journal article" date="2018" name="Mol. Biol. Evol.">
        <title>Broad Genomic Sampling Reveals a Smut Pathogenic Ancestry of the Fungal Clade Ustilaginomycotina.</title>
        <authorList>
            <person name="Kijpornyongpan T."/>
            <person name="Mondo S.J."/>
            <person name="Barry K."/>
            <person name="Sandor L."/>
            <person name="Lee J."/>
            <person name="Lipzen A."/>
            <person name="Pangilinan J."/>
            <person name="LaButti K."/>
            <person name="Hainaut M."/>
            <person name="Henrissat B."/>
            <person name="Grigoriev I.V."/>
            <person name="Spatafora J.W."/>
            <person name="Aime M.C."/>
        </authorList>
    </citation>
    <scope>NUCLEOTIDE SEQUENCE [LARGE SCALE GENOMIC DNA]</scope>
    <source>
        <strain evidence="1 2">SA 807</strain>
    </source>
</reference>
<evidence type="ECO:0000313" key="1">
    <source>
        <dbReference type="EMBL" id="PWN53147.1"/>
    </source>
</evidence>
<accession>A0ACD0P513</accession>
<protein>
    <submittedName>
        <fullName evidence="1">Alpha/beta-hydrolase</fullName>
    </submittedName>
</protein>
<gene>
    <name evidence="1" type="ORF">IE53DRAFT_208386</name>
</gene>
<dbReference type="Proteomes" id="UP000245626">
    <property type="component" value="Unassembled WGS sequence"/>
</dbReference>
<keyword evidence="2" id="KW-1185">Reference proteome</keyword>
<proteinExistence type="predicted"/>
<name>A0ACD0P513_9BASI</name>
<dbReference type="EMBL" id="KZ819739">
    <property type="protein sequence ID" value="PWN53147.1"/>
    <property type="molecule type" value="Genomic_DNA"/>
</dbReference>